<reference evidence="1" key="1">
    <citation type="journal article" date="2020" name="Nature">
        <title>Giant virus diversity and host interactions through global metagenomics.</title>
        <authorList>
            <person name="Schulz F."/>
            <person name="Roux S."/>
            <person name="Paez-Espino D."/>
            <person name="Jungbluth S."/>
            <person name="Walsh D.A."/>
            <person name="Denef V.J."/>
            <person name="McMahon K.D."/>
            <person name="Konstantinidis K.T."/>
            <person name="Eloe-Fadrosh E.A."/>
            <person name="Kyrpides N.C."/>
            <person name="Woyke T."/>
        </authorList>
    </citation>
    <scope>NUCLEOTIDE SEQUENCE</scope>
    <source>
        <strain evidence="1">GVMAG-M-3300023174-30</strain>
    </source>
</reference>
<organism evidence="1">
    <name type="scientific">viral metagenome</name>
    <dbReference type="NCBI Taxonomy" id="1070528"/>
    <lineage>
        <taxon>unclassified sequences</taxon>
        <taxon>metagenomes</taxon>
        <taxon>organismal metagenomes</taxon>
    </lineage>
</organism>
<evidence type="ECO:0000313" key="1">
    <source>
        <dbReference type="EMBL" id="QHT17712.1"/>
    </source>
</evidence>
<accession>A0A6C0DN00</accession>
<name>A0A6C0DN00_9ZZZZ</name>
<protein>
    <submittedName>
        <fullName evidence="1">Uncharacterized protein</fullName>
    </submittedName>
</protein>
<proteinExistence type="predicted"/>
<sequence length="346" mass="40349">MHDKELFDFISNGNIEKSLYNTCIFLIENSKIEILEETLIYTCSYIGTFINIFNIVKLNDIIQSIINIIDSENINVVEYLILITKMCIICDIYIKHPTTKTGTIPVPKLRVKVQNVFNEDIKLNTNGISKFDIIIPPTDSDVYLVSLKIITSFIRLLKIVENTNSDNVDSIHAISILFRDSFDYIIRKKYIIQTKFCLKEYDSIYFLWGFIYCLYNEPFILNFYKLFMYNNQSCNKTIKNQRSGLIFACSVAVIYSYKKNVASSWNDSEKTILNKINDIALMLFKQIKKEYLETNVIINEPEIAEPSKNKIDGLTYLFDYIPKISSIEPCRYNNTTFEDELKTITK</sequence>
<dbReference type="AlphaFoldDB" id="A0A6C0DN00"/>
<dbReference type="EMBL" id="MN739643">
    <property type="protein sequence ID" value="QHT17712.1"/>
    <property type="molecule type" value="Genomic_DNA"/>
</dbReference>